<accession>A0A6S6TFL1</accession>
<sequence>MNGNRRFDEIEQNMIQTQKSKIQVFDEIEPTEALYA</sequence>
<organism evidence="1">
    <name type="scientific">uncultured Sulfurovum sp</name>
    <dbReference type="NCBI Taxonomy" id="269237"/>
    <lineage>
        <taxon>Bacteria</taxon>
        <taxon>Pseudomonadati</taxon>
        <taxon>Campylobacterota</taxon>
        <taxon>Epsilonproteobacteria</taxon>
        <taxon>Campylobacterales</taxon>
        <taxon>Sulfurovaceae</taxon>
        <taxon>Sulfurovum</taxon>
        <taxon>environmental samples</taxon>
    </lineage>
</organism>
<dbReference type="AlphaFoldDB" id="A0A6S6TFL1"/>
<name>A0A6S6TFL1_9BACT</name>
<proteinExistence type="predicted"/>
<dbReference type="EMBL" id="CACVAX010000059">
    <property type="protein sequence ID" value="CAA6821931.1"/>
    <property type="molecule type" value="Genomic_DNA"/>
</dbReference>
<evidence type="ECO:0000313" key="1">
    <source>
        <dbReference type="EMBL" id="CAA6821931.1"/>
    </source>
</evidence>
<gene>
    <name evidence="1" type="ORF">HELGO_WM1820</name>
</gene>
<protein>
    <submittedName>
        <fullName evidence="1">Uncharacterized protein</fullName>
    </submittedName>
</protein>
<reference evidence="1" key="1">
    <citation type="submission" date="2020-01" db="EMBL/GenBank/DDBJ databases">
        <authorList>
            <person name="Meier V. D."/>
            <person name="Meier V D."/>
        </authorList>
    </citation>
    <scope>NUCLEOTIDE SEQUENCE</scope>
    <source>
        <strain evidence="1">HLG_WM_MAG_04</strain>
    </source>
</reference>